<reference evidence="2" key="1">
    <citation type="submission" date="2021-02" db="EMBL/GenBank/DDBJ databases">
        <authorList>
            <person name="Nowell W R."/>
        </authorList>
    </citation>
    <scope>NUCLEOTIDE SEQUENCE</scope>
</reference>
<sequence>MILVGINAVNRLNNPQTIGFDSLGSLCATDKGNNRIQKFLLKGNFYARTITFSSTTGKFNYHLPFCQ</sequence>
<evidence type="ECO:0000313" key="3">
    <source>
        <dbReference type="Proteomes" id="UP000663852"/>
    </source>
</evidence>
<protein>
    <submittedName>
        <fullName evidence="2">Uncharacterized protein</fullName>
    </submittedName>
</protein>
<keyword evidence="1" id="KW-0677">Repeat</keyword>
<dbReference type="EMBL" id="CAJNOJ010000588">
    <property type="protein sequence ID" value="CAF1491072.1"/>
    <property type="molecule type" value="Genomic_DNA"/>
</dbReference>
<evidence type="ECO:0000256" key="1">
    <source>
        <dbReference type="ARBA" id="ARBA00022737"/>
    </source>
</evidence>
<comment type="caution">
    <text evidence="2">The sequence shown here is derived from an EMBL/GenBank/DDBJ whole genome shotgun (WGS) entry which is preliminary data.</text>
</comment>
<dbReference type="InterPro" id="IPR011042">
    <property type="entry name" value="6-blade_b-propeller_TolB-like"/>
</dbReference>
<dbReference type="AlphaFoldDB" id="A0A815SKQ1"/>
<evidence type="ECO:0000313" key="2">
    <source>
        <dbReference type="EMBL" id="CAF1491072.1"/>
    </source>
</evidence>
<dbReference type="Pfam" id="PF01436">
    <property type="entry name" value="NHL"/>
    <property type="match status" value="1"/>
</dbReference>
<organism evidence="2 3">
    <name type="scientific">Adineta ricciae</name>
    <name type="common">Rotifer</name>
    <dbReference type="NCBI Taxonomy" id="249248"/>
    <lineage>
        <taxon>Eukaryota</taxon>
        <taxon>Metazoa</taxon>
        <taxon>Spiralia</taxon>
        <taxon>Gnathifera</taxon>
        <taxon>Rotifera</taxon>
        <taxon>Eurotatoria</taxon>
        <taxon>Bdelloidea</taxon>
        <taxon>Adinetida</taxon>
        <taxon>Adinetidae</taxon>
        <taxon>Adineta</taxon>
    </lineage>
</organism>
<dbReference type="Gene3D" id="2.120.10.30">
    <property type="entry name" value="TolB, C-terminal domain"/>
    <property type="match status" value="1"/>
</dbReference>
<accession>A0A815SKQ1</accession>
<gene>
    <name evidence="2" type="ORF">EDS130_LOCUS42029</name>
</gene>
<dbReference type="Proteomes" id="UP000663852">
    <property type="component" value="Unassembled WGS sequence"/>
</dbReference>
<proteinExistence type="predicted"/>
<dbReference type="InterPro" id="IPR001258">
    <property type="entry name" value="NHL_repeat"/>
</dbReference>
<name>A0A815SKQ1_ADIRI</name>